<keyword evidence="2" id="KW-1185">Reference proteome</keyword>
<dbReference type="EMBL" id="JAAIUW010000001">
    <property type="protein sequence ID" value="KAF7843677.1"/>
    <property type="molecule type" value="Genomic_DNA"/>
</dbReference>
<comment type="caution">
    <text evidence="1">The sequence shown here is derived from an EMBL/GenBank/DDBJ whole genome shotgun (WGS) entry which is preliminary data.</text>
</comment>
<evidence type="ECO:0000313" key="1">
    <source>
        <dbReference type="EMBL" id="KAF7843677.1"/>
    </source>
</evidence>
<dbReference type="AlphaFoldDB" id="A0A835CLS0"/>
<organism evidence="1 2">
    <name type="scientific">Senna tora</name>
    <dbReference type="NCBI Taxonomy" id="362788"/>
    <lineage>
        <taxon>Eukaryota</taxon>
        <taxon>Viridiplantae</taxon>
        <taxon>Streptophyta</taxon>
        <taxon>Embryophyta</taxon>
        <taxon>Tracheophyta</taxon>
        <taxon>Spermatophyta</taxon>
        <taxon>Magnoliopsida</taxon>
        <taxon>eudicotyledons</taxon>
        <taxon>Gunneridae</taxon>
        <taxon>Pentapetalae</taxon>
        <taxon>rosids</taxon>
        <taxon>fabids</taxon>
        <taxon>Fabales</taxon>
        <taxon>Fabaceae</taxon>
        <taxon>Caesalpinioideae</taxon>
        <taxon>Cassia clade</taxon>
        <taxon>Senna</taxon>
    </lineage>
</organism>
<evidence type="ECO:0000313" key="2">
    <source>
        <dbReference type="Proteomes" id="UP000634136"/>
    </source>
</evidence>
<gene>
    <name evidence="1" type="ORF">G2W53_000582</name>
</gene>
<accession>A0A835CLS0</accession>
<reference evidence="1" key="1">
    <citation type="submission" date="2020-09" db="EMBL/GenBank/DDBJ databases">
        <title>Genome-Enabled Discovery of Anthraquinone Biosynthesis in Senna tora.</title>
        <authorList>
            <person name="Kang S.-H."/>
            <person name="Pandey R.P."/>
            <person name="Lee C.-M."/>
            <person name="Sim J.-S."/>
            <person name="Jeong J.-T."/>
            <person name="Choi B.-S."/>
            <person name="Jung M."/>
            <person name="Ginzburg D."/>
            <person name="Zhao K."/>
            <person name="Won S.Y."/>
            <person name="Oh T.-J."/>
            <person name="Yu Y."/>
            <person name="Kim N.-H."/>
            <person name="Lee O.R."/>
            <person name="Lee T.-H."/>
            <person name="Bashyal P."/>
            <person name="Kim T.-S."/>
            <person name="Lee W.-H."/>
            <person name="Kawkins C."/>
            <person name="Kim C.-K."/>
            <person name="Kim J.S."/>
            <person name="Ahn B.O."/>
            <person name="Rhee S.Y."/>
            <person name="Sohng J.K."/>
        </authorList>
    </citation>
    <scope>NUCLEOTIDE SEQUENCE</scope>
    <source>
        <tissue evidence="1">Leaf</tissue>
    </source>
</reference>
<protein>
    <submittedName>
        <fullName evidence="1">LOB domain-containing protein 38</fullName>
    </submittedName>
</protein>
<proteinExistence type="predicted"/>
<dbReference type="Proteomes" id="UP000634136">
    <property type="component" value="Unassembled WGS sequence"/>
</dbReference>
<sequence>MAFYIARTLRATPSPHAIAHNLCFRCLVGGHRSRSVQAAEKLRHRPQRVAVQHRMHDSLTDMPVSCLQNPDGAVHRIHRLSTHASNSND</sequence>
<name>A0A835CLS0_9FABA</name>